<protein>
    <recommendedName>
        <fullName evidence="3">UBC core domain-containing protein</fullName>
    </recommendedName>
</protein>
<sequence>MALSVNPNAEIQEDGTTTQFRQFDVVSDDSDHHYLNWNNKIGKTSNGPDCFSNASSGVYKKIMKEWKVLERNLPDSIYVRVYERRIDLLRAVIVGPAGTPYHDGLFFFDIAFPSDYPTLPPMVMYRSFGLRLNPNLYATGMVCLSLLNTWYGKRTEKWNPDESTVLQVLVSIQGLVLNKDPYFNEPGVGIFPGRARKSMVYNENAFVLSCKTMVYLLRKPPKNFEGFVASHFRERARNILAACSAYVDGRVRVGLYSENGSVCNSKSIKVSRNFKATMKYWCPEMVVAFDRAGAGDSLGNFVLQLKVENKKITTSFKGKMAKTVPLRTVVVKKAKCGISNVIRKFKKVLGLKKAGKQNV</sequence>
<dbReference type="PANTHER" id="PTHR46116:SF19">
    <property type="entry name" value="UBIQUITIN-CONJUGATING ENZYME FAMILY PROTEIN"/>
    <property type="match status" value="1"/>
</dbReference>
<keyword evidence="1" id="KW-0808">Transferase</keyword>
<organism evidence="4 5">
    <name type="scientific">Camellia sinensis var. sinensis</name>
    <name type="common">China tea</name>
    <dbReference type="NCBI Taxonomy" id="542762"/>
    <lineage>
        <taxon>Eukaryota</taxon>
        <taxon>Viridiplantae</taxon>
        <taxon>Streptophyta</taxon>
        <taxon>Embryophyta</taxon>
        <taxon>Tracheophyta</taxon>
        <taxon>Spermatophyta</taxon>
        <taxon>Magnoliopsida</taxon>
        <taxon>eudicotyledons</taxon>
        <taxon>Gunneridae</taxon>
        <taxon>Pentapetalae</taxon>
        <taxon>asterids</taxon>
        <taxon>Ericales</taxon>
        <taxon>Theaceae</taxon>
        <taxon>Camellia</taxon>
    </lineage>
</organism>
<feature type="domain" description="UBC core" evidence="3">
    <location>
        <begin position="57"/>
        <end position="214"/>
    </location>
</feature>
<evidence type="ECO:0000256" key="1">
    <source>
        <dbReference type="ARBA" id="ARBA00022679"/>
    </source>
</evidence>
<dbReference type="Pfam" id="PF00179">
    <property type="entry name" value="UQ_con"/>
    <property type="match status" value="1"/>
</dbReference>
<dbReference type="STRING" id="542762.A0A4V3WN18"/>
<evidence type="ECO:0000256" key="2">
    <source>
        <dbReference type="ARBA" id="ARBA00022786"/>
    </source>
</evidence>
<keyword evidence="5" id="KW-1185">Reference proteome</keyword>
<dbReference type="Gene3D" id="3.10.110.10">
    <property type="entry name" value="Ubiquitin Conjugating Enzyme"/>
    <property type="match status" value="1"/>
</dbReference>
<dbReference type="EMBL" id="SDRB02007704">
    <property type="protein sequence ID" value="THG10797.1"/>
    <property type="molecule type" value="Genomic_DNA"/>
</dbReference>
<proteinExistence type="predicted"/>
<evidence type="ECO:0000313" key="4">
    <source>
        <dbReference type="EMBL" id="THG10797.1"/>
    </source>
</evidence>
<evidence type="ECO:0000259" key="3">
    <source>
        <dbReference type="PROSITE" id="PS50127"/>
    </source>
</evidence>
<reference evidence="4 5" key="1">
    <citation type="journal article" date="2018" name="Proc. Natl. Acad. Sci. U.S.A.">
        <title>Draft genome sequence of Camellia sinensis var. sinensis provides insights into the evolution of the tea genome and tea quality.</title>
        <authorList>
            <person name="Wei C."/>
            <person name="Yang H."/>
            <person name="Wang S."/>
            <person name="Zhao J."/>
            <person name="Liu C."/>
            <person name="Gao L."/>
            <person name="Xia E."/>
            <person name="Lu Y."/>
            <person name="Tai Y."/>
            <person name="She G."/>
            <person name="Sun J."/>
            <person name="Cao H."/>
            <person name="Tong W."/>
            <person name="Gao Q."/>
            <person name="Li Y."/>
            <person name="Deng W."/>
            <person name="Jiang X."/>
            <person name="Wang W."/>
            <person name="Chen Q."/>
            <person name="Zhang S."/>
            <person name="Li H."/>
            <person name="Wu J."/>
            <person name="Wang P."/>
            <person name="Li P."/>
            <person name="Shi C."/>
            <person name="Zheng F."/>
            <person name="Jian J."/>
            <person name="Huang B."/>
            <person name="Shan D."/>
            <person name="Shi M."/>
            <person name="Fang C."/>
            <person name="Yue Y."/>
            <person name="Li F."/>
            <person name="Li D."/>
            <person name="Wei S."/>
            <person name="Han B."/>
            <person name="Jiang C."/>
            <person name="Yin Y."/>
            <person name="Xia T."/>
            <person name="Zhang Z."/>
            <person name="Bennetzen J.L."/>
            <person name="Zhao S."/>
            <person name="Wan X."/>
        </authorList>
    </citation>
    <scope>NUCLEOTIDE SEQUENCE [LARGE SCALE GENOMIC DNA]</scope>
    <source>
        <strain evidence="5">cv. Shuchazao</strain>
        <tissue evidence="4">Leaf</tissue>
    </source>
</reference>
<dbReference type="SUPFAM" id="SSF54495">
    <property type="entry name" value="UBC-like"/>
    <property type="match status" value="1"/>
</dbReference>
<dbReference type="SMART" id="SM00212">
    <property type="entry name" value="UBCc"/>
    <property type="match status" value="1"/>
</dbReference>
<dbReference type="PROSITE" id="PS50127">
    <property type="entry name" value="UBC_2"/>
    <property type="match status" value="1"/>
</dbReference>
<gene>
    <name evidence="4" type="ORF">TEA_001181</name>
</gene>
<dbReference type="PANTHER" id="PTHR46116">
    <property type="entry name" value="(E3-INDEPENDENT) E2 UBIQUITIN-CONJUGATING ENZYME"/>
    <property type="match status" value="1"/>
</dbReference>
<dbReference type="GO" id="GO:0061631">
    <property type="term" value="F:ubiquitin conjugating enzyme activity"/>
    <property type="evidence" value="ECO:0007669"/>
    <property type="project" value="TreeGrafter"/>
</dbReference>
<dbReference type="AlphaFoldDB" id="A0A4V3WN18"/>
<accession>A0A4V3WN18</accession>
<dbReference type="CDD" id="cd23837">
    <property type="entry name" value="UBCc_UBE2O"/>
    <property type="match status" value="1"/>
</dbReference>
<name>A0A4V3WN18_CAMSN</name>
<dbReference type="InterPro" id="IPR000608">
    <property type="entry name" value="UBC"/>
</dbReference>
<dbReference type="Proteomes" id="UP000306102">
    <property type="component" value="Unassembled WGS sequence"/>
</dbReference>
<keyword evidence="2" id="KW-0833">Ubl conjugation pathway</keyword>
<dbReference type="InterPro" id="IPR016135">
    <property type="entry name" value="UBQ-conjugating_enzyme/RWD"/>
</dbReference>
<comment type="caution">
    <text evidence="4">The sequence shown here is derived from an EMBL/GenBank/DDBJ whole genome shotgun (WGS) entry which is preliminary data.</text>
</comment>
<dbReference type="FunFam" id="3.10.110.10:FF:000133">
    <property type="entry name" value="Putative ubiquitin-conjugating enzyme E2 38"/>
    <property type="match status" value="1"/>
</dbReference>
<evidence type="ECO:0000313" key="5">
    <source>
        <dbReference type="Proteomes" id="UP000306102"/>
    </source>
</evidence>